<evidence type="ECO:0000256" key="1">
    <source>
        <dbReference type="SAM" id="Phobius"/>
    </source>
</evidence>
<feature type="transmembrane region" description="Helical" evidence="1">
    <location>
        <begin position="12"/>
        <end position="30"/>
    </location>
</feature>
<reference evidence="2 3" key="1">
    <citation type="submission" date="2019-09" db="EMBL/GenBank/DDBJ databases">
        <title>Sulfurimonas gotlandica sp. nov., a chemoautotrophic and psychrotolerant epsilonproteobacterium isolated from a pelagic redoxcline, and an emended description of the genus Sulfurimonas.</title>
        <authorList>
            <person name="Wang S."/>
            <person name="Jiang L."/>
            <person name="Shao S."/>
        </authorList>
    </citation>
    <scope>NUCLEOTIDE SEQUENCE [LARGE SCALE GENOMIC DNA]</scope>
    <source>
        <strain evidence="2 3">GYSZ_1</strain>
    </source>
</reference>
<feature type="transmembrane region" description="Helical" evidence="1">
    <location>
        <begin position="36"/>
        <end position="58"/>
    </location>
</feature>
<protein>
    <recommendedName>
        <fullName evidence="4">SxtJ</fullName>
    </recommendedName>
</protein>
<evidence type="ECO:0000313" key="3">
    <source>
        <dbReference type="Proteomes" id="UP000326944"/>
    </source>
</evidence>
<sequence>MSNKIKLKDIKIFSIIWIIIFSSIFFYQFVKYNEVIRTILITIILLTLVLLFKPTVLVKPYLIWIKVGEFIGNIISKVIMTVLYFGLFTPVSIILKVLGKDLLRKKMNNDESTYWIQRETQPQSMKNQF</sequence>
<keyword evidence="1" id="KW-1133">Transmembrane helix</keyword>
<dbReference type="Proteomes" id="UP000326944">
    <property type="component" value="Chromosome"/>
</dbReference>
<evidence type="ECO:0000313" key="2">
    <source>
        <dbReference type="EMBL" id="QFR48881.1"/>
    </source>
</evidence>
<dbReference type="Pfam" id="PF19588">
    <property type="entry name" value="SxtJ"/>
    <property type="match status" value="1"/>
</dbReference>
<feature type="transmembrane region" description="Helical" evidence="1">
    <location>
        <begin position="78"/>
        <end position="98"/>
    </location>
</feature>
<name>A0A5P8NZT4_9BACT</name>
<evidence type="ECO:0008006" key="4">
    <source>
        <dbReference type="Google" id="ProtNLM"/>
    </source>
</evidence>
<dbReference type="RefSeq" id="WP_152306824.1">
    <property type="nucleotide sequence ID" value="NZ_CP043617.1"/>
</dbReference>
<organism evidence="2 3">
    <name type="scientific">Sulfurimonas lithotrophica</name>
    <dbReference type="NCBI Taxonomy" id="2590022"/>
    <lineage>
        <taxon>Bacteria</taxon>
        <taxon>Pseudomonadati</taxon>
        <taxon>Campylobacterota</taxon>
        <taxon>Epsilonproteobacteria</taxon>
        <taxon>Campylobacterales</taxon>
        <taxon>Sulfurimonadaceae</taxon>
        <taxon>Sulfurimonas</taxon>
    </lineage>
</organism>
<keyword evidence="3" id="KW-1185">Reference proteome</keyword>
<dbReference type="AlphaFoldDB" id="A0A5P8NZT4"/>
<dbReference type="EMBL" id="CP043617">
    <property type="protein sequence ID" value="QFR48881.1"/>
    <property type="molecule type" value="Genomic_DNA"/>
</dbReference>
<dbReference type="KEGG" id="sulg:FJR48_03755"/>
<dbReference type="InterPro" id="IPR045781">
    <property type="entry name" value="SxtJ"/>
</dbReference>
<keyword evidence="1" id="KW-0472">Membrane</keyword>
<proteinExistence type="predicted"/>
<dbReference type="OrthoDB" id="5324778at2"/>
<keyword evidence="1" id="KW-0812">Transmembrane</keyword>
<gene>
    <name evidence="2" type="ORF">FJR48_03755</name>
</gene>
<accession>A0A5P8NZT4</accession>